<proteinExistence type="predicted"/>
<name>A0ABU1ZVN6_9CORY</name>
<protein>
    <submittedName>
        <fullName evidence="2">Uncharacterized protein</fullName>
    </submittedName>
</protein>
<evidence type="ECO:0000256" key="1">
    <source>
        <dbReference type="SAM" id="MobiDB-lite"/>
    </source>
</evidence>
<feature type="region of interest" description="Disordered" evidence="1">
    <location>
        <begin position="19"/>
        <end position="40"/>
    </location>
</feature>
<evidence type="ECO:0000313" key="3">
    <source>
        <dbReference type="Proteomes" id="UP001180840"/>
    </source>
</evidence>
<organism evidence="2 3">
    <name type="scientific">Corynebacterium guangdongense</name>
    <dbReference type="NCBI Taxonomy" id="1783348"/>
    <lineage>
        <taxon>Bacteria</taxon>
        <taxon>Bacillati</taxon>
        <taxon>Actinomycetota</taxon>
        <taxon>Actinomycetes</taxon>
        <taxon>Mycobacteriales</taxon>
        <taxon>Corynebacteriaceae</taxon>
        <taxon>Corynebacterium</taxon>
    </lineage>
</organism>
<dbReference type="Proteomes" id="UP001180840">
    <property type="component" value="Unassembled WGS sequence"/>
</dbReference>
<evidence type="ECO:0000313" key="2">
    <source>
        <dbReference type="EMBL" id="MDR7328997.1"/>
    </source>
</evidence>
<keyword evidence="3" id="KW-1185">Reference proteome</keyword>
<reference evidence="2" key="1">
    <citation type="submission" date="2023-07" db="EMBL/GenBank/DDBJ databases">
        <title>Sequencing the genomes of 1000 actinobacteria strains.</title>
        <authorList>
            <person name="Klenk H.-P."/>
        </authorList>
    </citation>
    <scope>NUCLEOTIDE SEQUENCE</scope>
    <source>
        <strain evidence="2">DSM 107476</strain>
    </source>
</reference>
<comment type="caution">
    <text evidence="2">The sequence shown here is derived from an EMBL/GenBank/DDBJ whole genome shotgun (WGS) entry which is preliminary data.</text>
</comment>
<sequence>MSTPEFDYSGLVTLGEGAGEVCGPDGCWPAEGADDAEGAE</sequence>
<gene>
    <name evidence="2" type="ORF">J2S39_000673</name>
</gene>
<dbReference type="RefSeq" id="WP_290197979.1">
    <property type="nucleotide sequence ID" value="NZ_CP047654.1"/>
</dbReference>
<accession>A0ABU1ZVN6</accession>
<dbReference type="EMBL" id="JAVDXZ010000001">
    <property type="protein sequence ID" value="MDR7328997.1"/>
    <property type="molecule type" value="Genomic_DNA"/>
</dbReference>